<protein>
    <recommendedName>
        <fullName evidence="4">DUF1311 domain-containing protein</fullName>
    </recommendedName>
</protein>
<sequence>MGDRPPYGLSRFAKRSLSLWIVSASVFATAQTTDEDLGRQWARCAEEARLAEEFLAKSPGQKRTLRETSSILGAYAAAALGEKRAEDERIRIHDDFVFSSLRQTSDLLKDKFSRWSVTASVNAKACAASFGDHRQRFQARVQTLLRASSRRKDAKDIQ</sequence>
<gene>
    <name evidence="2" type="ORF">FHP89_04245</name>
</gene>
<dbReference type="EMBL" id="VMNI01000004">
    <property type="protein sequence ID" value="TVO78875.1"/>
    <property type="molecule type" value="Genomic_DNA"/>
</dbReference>
<evidence type="ECO:0000256" key="1">
    <source>
        <dbReference type="SAM" id="SignalP"/>
    </source>
</evidence>
<feature type="signal peptide" evidence="1">
    <location>
        <begin position="1"/>
        <end position="30"/>
    </location>
</feature>
<evidence type="ECO:0008006" key="4">
    <source>
        <dbReference type="Google" id="ProtNLM"/>
    </source>
</evidence>
<evidence type="ECO:0000313" key="3">
    <source>
        <dbReference type="Proteomes" id="UP000318349"/>
    </source>
</evidence>
<feature type="chain" id="PRO_5021989502" description="DUF1311 domain-containing protein" evidence="1">
    <location>
        <begin position="31"/>
        <end position="158"/>
    </location>
</feature>
<dbReference type="AlphaFoldDB" id="A0A557RBX9"/>
<keyword evidence="1" id="KW-0732">Signal</keyword>
<dbReference type="Proteomes" id="UP000318349">
    <property type="component" value="Unassembled WGS sequence"/>
</dbReference>
<reference evidence="2 3" key="1">
    <citation type="submission" date="2019-07" db="EMBL/GenBank/DDBJ databases">
        <title>The pathways for chlorine oxyanion respiration interact through the shared metabolite chlorate.</title>
        <authorList>
            <person name="Barnum T.P."/>
            <person name="Cheng Y."/>
            <person name="Hill K.A."/>
            <person name="Lucas L.N."/>
            <person name="Carlson H.K."/>
            <person name="Coates J.D."/>
        </authorList>
    </citation>
    <scope>NUCLEOTIDE SEQUENCE [LARGE SCALE GENOMIC DNA]</scope>
    <source>
        <strain evidence="2 3">SFB-1</strain>
    </source>
</reference>
<proteinExistence type="predicted"/>
<evidence type="ECO:0000313" key="2">
    <source>
        <dbReference type="EMBL" id="TVO78875.1"/>
    </source>
</evidence>
<name>A0A557RBX9_9RHOO</name>
<accession>A0A557RBX9</accession>
<organism evidence="2 3">
    <name type="scientific">Denitromonas halophila</name>
    <dbReference type="NCBI Taxonomy" id="1629404"/>
    <lineage>
        <taxon>Bacteria</taxon>
        <taxon>Pseudomonadati</taxon>
        <taxon>Pseudomonadota</taxon>
        <taxon>Betaproteobacteria</taxon>
        <taxon>Rhodocyclales</taxon>
        <taxon>Zoogloeaceae</taxon>
        <taxon>Denitromonas</taxon>
    </lineage>
</organism>
<comment type="caution">
    <text evidence="2">The sequence shown here is derived from an EMBL/GenBank/DDBJ whole genome shotgun (WGS) entry which is preliminary data.</text>
</comment>